<accession>A0A8C3K5R5</accession>
<protein>
    <submittedName>
        <fullName evidence="2">Uncharacterized protein</fullName>
    </submittedName>
</protein>
<proteinExistence type="predicted"/>
<evidence type="ECO:0000256" key="1">
    <source>
        <dbReference type="SAM" id="MobiDB-lite"/>
    </source>
</evidence>
<reference evidence="2" key="2">
    <citation type="submission" date="2025-09" db="UniProtKB">
        <authorList>
            <consortium name="Ensembl"/>
        </authorList>
    </citation>
    <scope>IDENTIFICATION</scope>
</reference>
<evidence type="ECO:0000313" key="2">
    <source>
        <dbReference type="Ensembl" id="ENSCPGP00000017410.1"/>
    </source>
</evidence>
<dbReference type="Ensembl" id="ENSCPGT00000019045.1">
    <property type="protein sequence ID" value="ENSCPGP00000017410.1"/>
    <property type="gene ID" value="ENSCPGG00000012226.1"/>
</dbReference>
<keyword evidence="3" id="KW-1185">Reference proteome</keyword>
<evidence type="ECO:0000313" key="3">
    <source>
        <dbReference type="Proteomes" id="UP000694419"/>
    </source>
</evidence>
<organism evidence="2 3">
    <name type="scientific">Calidris pygmaea</name>
    <name type="common">Spoon-billed sandpiper</name>
    <dbReference type="NCBI Taxonomy" id="425635"/>
    <lineage>
        <taxon>Eukaryota</taxon>
        <taxon>Metazoa</taxon>
        <taxon>Chordata</taxon>
        <taxon>Craniata</taxon>
        <taxon>Vertebrata</taxon>
        <taxon>Euteleostomi</taxon>
        <taxon>Archelosauria</taxon>
        <taxon>Archosauria</taxon>
        <taxon>Dinosauria</taxon>
        <taxon>Saurischia</taxon>
        <taxon>Theropoda</taxon>
        <taxon>Coelurosauria</taxon>
        <taxon>Aves</taxon>
        <taxon>Neognathae</taxon>
        <taxon>Neoaves</taxon>
        <taxon>Charadriiformes</taxon>
        <taxon>Scolopacidae</taxon>
        <taxon>Calidris</taxon>
    </lineage>
</organism>
<dbReference type="Proteomes" id="UP000694419">
    <property type="component" value="Unplaced"/>
</dbReference>
<dbReference type="AlphaFoldDB" id="A0A8C3K5R5"/>
<feature type="compositionally biased region" description="Basic and acidic residues" evidence="1">
    <location>
        <begin position="83"/>
        <end position="97"/>
    </location>
</feature>
<sequence length="97" mass="9801">MAEVEAAGNGAGGSPEASTGIGTGTGTGTGTGGWRRPHGPLQRYYGPSAAEAAEATPDPADINGPHFDPEVFLTKATPSALRGPREELCGDLRDLLP</sequence>
<feature type="compositionally biased region" description="Gly residues" evidence="1">
    <location>
        <begin position="21"/>
        <end position="33"/>
    </location>
</feature>
<reference evidence="2" key="1">
    <citation type="submission" date="2025-08" db="UniProtKB">
        <authorList>
            <consortium name="Ensembl"/>
        </authorList>
    </citation>
    <scope>IDENTIFICATION</scope>
</reference>
<feature type="region of interest" description="Disordered" evidence="1">
    <location>
        <begin position="1"/>
        <end position="97"/>
    </location>
</feature>
<feature type="compositionally biased region" description="Low complexity" evidence="1">
    <location>
        <begin position="49"/>
        <end position="61"/>
    </location>
</feature>
<name>A0A8C3K5R5_9CHAR</name>